<dbReference type="Proteomes" id="UP000029084">
    <property type="component" value="Chromosome"/>
</dbReference>
<dbReference type="RefSeq" id="WP_012021330.1">
    <property type="nucleotide sequence ID" value="NZ_CP008822.1"/>
</dbReference>
<dbReference type="InterPro" id="IPR029060">
    <property type="entry name" value="PIN-like_dom_sf"/>
</dbReference>
<organism evidence="2 3">
    <name type="scientific">Metallosphaera sedula</name>
    <dbReference type="NCBI Taxonomy" id="43687"/>
    <lineage>
        <taxon>Archaea</taxon>
        <taxon>Thermoproteota</taxon>
        <taxon>Thermoprotei</taxon>
        <taxon>Sulfolobales</taxon>
        <taxon>Sulfolobaceae</taxon>
        <taxon>Metallosphaera</taxon>
    </lineage>
</organism>
<dbReference type="Gene3D" id="3.40.50.1010">
    <property type="entry name" value="5'-nuclease"/>
    <property type="match status" value="1"/>
</dbReference>
<dbReference type="OrthoDB" id="43810at2157"/>
<dbReference type="Pfam" id="PF01850">
    <property type="entry name" value="PIN"/>
    <property type="match status" value="1"/>
</dbReference>
<protein>
    <submittedName>
        <fullName evidence="2">PilT protein domain protein</fullName>
    </submittedName>
</protein>
<sequence length="140" mass="15762">MKYFDTSVILLSILNDPRRERAIMELEKGGITSELGFVELVSYLSRNMTDPLPNAVSIINRFNISVRSLPKIRSSPMGETTEVVHFALRIAEEVKLRTLDLLHVSYAVLLGASELVTADREFLRAKAFLSRQGVEVNLLE</sequence>
<evidence type="ECO:0000259" key="1">
    <source>
        <dbReference type="Pfam" id="PF01850"/>
    </source>
</evidence>
<evidence type="ECO:0000313" key="3">
    <source>
        <dbReference type="Proteomes" id="UP000029084"/>
    </source>
</evidence>
<dbReference type="GeneID" id="91755885"/>
<dbReference type="InterPro" id="IPR002716">
    <property type="entry name" value="PIN_dom"/>
</dbReference>
<dbReference type="EMBL" id="CP008822">
    <property type="protein sequence ID" value="AIM27527.1"/>
    <property type="molecule type" value="Genomic_DNA"/>
</dbReference>
<proteinExistence type="predicted"/>
<reference evidence="2 3" key="1">
    <citation type="journal article" date="2014" name="J. Bacteriol.">
        <title>Role of an Archaeal PitA Transporter in the Copper and Arsenic Resistance of Metallosphaera sedula, an Extreme Thermoacidophile.</title>
        <authorList>
            <person name="McCarthy S."/>
            <person name="Ai C."/>
            <person name="Wheaton G."/>
            <person name="Tevatia R."/>
            <person name="Eckrich V."/>
            <person name="Kelly R."/>
            <person name="Blum P."/>
        </authorList>
    </citation>
    <scope>NUCLEOTIDE SEQUENCE [LARGE SCALE GENOMIC DNA]</scope>
    <source>
        <strain evidence="2 3">CuR1</strain>
    </source>
</reference>
<evidence type="ECO:0000313" key="2">
    <source>
        <dbReference type="EMBL" id="AIM27527.1"/>
    </source>
</evidence>
<feature type="domain" description="PIN" evidence="1">
    <location>
        <begin position="3"/>
        <end position="126"/>
    </location>
</feature>
<gene>
    <name evidence="2" type="ORF">HA72_1385</name>
</gene>
<dbReference type="AlphaFoldDB" id="A0A088E707"/>
<dbReference type="SUPFAM" id="SSF88723">
    <property type="entry name" value="PIN domain-like"/>
    <property type="match status" value="1"/>
</dbReference>
<accession>A0A088E707</accession>
<name>A0A088E707_9CREN</name>
<dbReference type="OMA" id="YVKMPYL"/>